<keyword evidence="4" id="KW-1185">Reference proteome</keyword>
<dbReference type="KEGG" id="ptes:JQU52_10905"/>
<dbReference type="Proteomes" id="UP000653156">
    <property type="component" value="Chromosome"/>
</dbReference>
<proteinExistence type="predicted"/>
<dbReference type="Gene3D" id="3.30.870.10">
    <property type="entry name" value="Endonuclease Chain A"/>
    <property type="match status" value="2"/>
</dbReference>
<dbReference type="PROSITE" id="PS50035">
    <property type="entry name" value="PLD"/>
    <property type="match status" value="1"/>
</dbReference>
<dbReference type="AlphaFoldDB" id="A0A892ZE50"/>
<dbReference type="SUPFAM" id="SSF56024">
    <property type="entry name" value="Phospholipase D/nuclease"/>
    <property type="match status" value="2"/>
</dbReference>
<keyword evidence="1" id="KW-0812">Transmembrane</keyword>
<evidence type="ECO:0000313" key="4">
    <source>
        <dbReference type="Proteomes" id="UP000653156"/>
    </source>
</evidence>
<gene>
    <name evidence="3" type="ORF">JQU52_10905</name>
</gene>
<feature type="domain" description="PLD phosphodiesterase" evidence="2">
    <location>
        <begin position="315"/>
        <end position="342"/>
    </location>
</feature>
<evidence type="ECO:0000256" key="1">
    <source>
        <dbReference type="SAM" id="Phobius"/>
    </source>
</evidence>
<name>A0A892ZE50_9NEIS</name>
<dbReference type="SMART" id="SM00155">
    <property type="entry name" value="PLDc"/>
    <property type="match status" value="2"/>
</dbReference>
<dbReference type="PANTHER" id="PTHR21248:SF22">
    <property type="entry name" value="PHOSPHOLIPASE D"/>
    <property type="match status" value="1"/>
</dbReference>
<dbReference type="EMBL" id="CP069798">
    <property type="protein sequence ID" value="QRQ81222.1"/>
    <property type="molecule type" value="Genomic_DNA"/>
</dbReference>
<dbReference type="PANTHER" id="PTHR21248">
    <property type="entry name" value="CARDIOLIPIN SYNTHASE"/>
    <property type="match status" value="1"/>
</dbReference>
<evidence type="ECO:0000313" key="3">
    <source>
        <dbReference type="EMBL" id="QRQ81222.1"/>
    </source>
</evidence>
<dbReference type="RefSeq" id="WP_230338511.1">
    <property type="nucleotide sequence ID" value="NZ_CP069798.1"/>
</dbReference>
<dbReference type="Pfam" id="PF13091">
    <property type="entry name" value="PLDc_2"/>
    <property type="match status" value="2"/>
</dbReference>
<keyword evidence="1" id="KW-1133">Transmembrane helix</keyword>
<reference evidence="3" key="1">
    <citation type="submission" date="2021-02" db="EMBL/GenBank/DDBJ databases">
        <title>Neisseriaceae sp. 26B isolated from the cloaca of a Common Toad-headed Turtle (Mesoclemmys nasuta).</title>
        <authorList>
            <person name="Spergser J."/>
            <person name="Busse H.-J."/>
        </authorList>
    </citation>
    <scope>NUCLEOTIDE SEQUENCE</scope>
    <source>
        <strain evidence="3">26B</strain>
    </source>
</reference>
<evidence type="ECO:0000259" key="2">
    <source>
        <dbReference type="PROSITE" id="PS50035"/>
    </source>
</evidence>
<dbReference type="CDD" id="cd09159">
    <property type="entry name" value="PLDc_ybhO_like_2"/>
    <property type="match status" value="1"/>
</dbReference>
<dbReference type="CDD" id="cd09110">
    <property type="entry name" value="PLDc_CLS_1"/>
    <property type="match status" value="1"/>
</dbReference>
<organism evidence="3 4">
    <name type="scientific">Paralysiella testudinis</name>
    <dbReference type="NCBI Taxonomy" id="2809020"/>
    <lineage>
        <taxon>Bacteria</taxon>
        <taxon>Pseudomonadati</taxon>
        <taxon>Pseudomonadota</taxon>
        <taxon>Betaproteobacteria</taxon>
        <taxon>Neisseriales</taxon>
        <taxon>Neisseriaceae</taxon>
        <taxon>Paralysiella</taxon>
    </lineage>
</organism>
<accession>A0A892ZE50</accession>
<dbReference type="InterPro" id="IPR001736">
    <property type="entry name" value="PLipase_D/transphosphatidylase"/>
</dbReference>
<dbReference type="InterPro" id="IPR025202">
    <property type="entry name" value="PLD-like_dom"/>
</dbReference>
<dbReference type="GO" id="GO:0032049">
    <property type="term" value="P:cardiolipin biosynthetic process"/>
    <property type="evidence" value="ECO:0007669"/>
    <property type="project" value="UniProtKB-ARBA"/>
</dbReference>
<keyword evidence="1" id="KW-0472">Membrane</keyword>
<sequence length="495" mass="54495">MPTPTAAVDLPEPLPEDTLALAEQIVSRASGSEAAADNRIEVLLDSTENFPAWQAAIASACHSIDIEMYIFANNAFGRQIRDLLIEKQQQGVQVRLVYDWFGSVWAHYRGFFRPLRAAGAVVVAYNRPSLVGGIGLISRNHRKSIVIDGHTAFVSGLCISSAWCGDAAKGVAPWRDTGVKLTGPVVQQVSDAFADTLQSQQNNASHTTLNSNCHSYNPHHSGTAQARIVATTPDNGNMMRLDLNAVTLAQENLWLTDAYFMPTRMYTQALINAALAGVDVRLLVPRTSDIRWIGNVSRTQYRSLLEAGVRVFEWNGSMIHAKTAIVDGRWARVGSTNLNLSSWAINRELDVSIEDSATVARLTAVFADDLQHATEVVLNQAQQAELKQRRQKHKQGFKRGSTNALAQRLLQLGHVFDGSIYGTRIVDKDEAQAYLSIGIGLLLLAALLWFLPQLVVYPLLLLLVMSGLATTWSAIKRLRQYRRNPPPVKENNPLA</sequence>
<protein>
    <submittedName>
        <fullName evidence="3">Cardiolipin synthase B</fullName>
    </submittedName>
</protein>
<dbReference type="GO" id="GO:0030572">
    <property type="term" value="F:phosphatidyltransferase activity"/>
    <property type="evidence" value="ECO:0007669"/>
    <property type="project" value="UniProtKB-ARBA"/>
</dbReference>
<feature type="transmembrane region" description="Helical" evidence="1">
    <location>
        <begin position="457"/>
        <end position="475"/>
    </location>
</feature>